<proteinExistence type="predicted"/>
<reference evidence="1" key="1">
    <citation type="submission" date="2014-07" db="EMBL/GenBank/DDBJ databases">
        <title>Identification of a novel salt tolerance gene in wild soybean by whole-genome sequencing.</title>
        <authorList>
            <person name="Lam H.-M."/>
            <person name="Qi X."/>
            <person name="Li M.-W."/>
            <person name="Liu X."/>
            <person name="Xie M."/>
            <person name="Ni M."/>
            <person name="Xu X."/>
        </authorList>
    </citation>
    <scope>NUCLEOTIDE SEQUENCE [LARGE SCALE GENOMIC DNA]</scope>
    <source>
        <tissue evidence="1">Root</tissue>
    </source>
</reference>
<dbReference type="EMBL" id="KN664397">
    <property type="protein sequence ID" value="KHN10492.1"/>
    <property type="molecule type" value="Genomic_DNA"/>
</dbReference>
<organism evidence="1">
    <name type="scientific">Glycine soja</name>
    <name type="common">Wild soybean</name>
    <dbReference type="NCBI Taxonomy" id="3848"/>
    <lineage>
        <taxon>Eukaryota</taxon>
        <taxon>Viridiplantae</taxon>
        <taxon>Streptophyta</taxon>
        <taxon>Embryophyta</taxon>
        <taxon>Tracheophyta</taxon>
        <taxon>Spermatophyta</taxon>
        <taxon>Magnoliopsida</taxon>
        <taxon>eudicotyledons</taxon>
        <taxon>Gunneridae</taxon>
        <taxon>Pentapetalae</taxon>
        <taxon>rosids</taxon>
        <taxon>fabids</taxon>
        <taxon>Fabales</taxon>
        <taxon>Fabaceae</taxon>
        <taxon>Papilionoideae</taxon>
        <taxon>50 kb inversion clade</taxon>
        <taxon>NPAAA clade</taxon>
        <taxon>indigoferoid/millettioid clade</taxon>
        <taxon>Phaseoleae</taxon>
        <taxon>Glycine</taxon>
        <taxon>Glycine subgen. Soja</taxon>
    </lineage>
</organism>
<evidence type="ECO:0000313" key="1">
    <source>
        <dbReference type="EMBL" id="KHN10492.1"/>
    </source>
</evidence>
<dbReference type="AlphaFoldDB" id="A0A0B2PSD5"/>
<accession>A0A0B2PSD5</accession>
<name>A0A0B2PSD5_GLYSO</name>
<sequence>MFHSKEFLTVAQELGAKIVAQRSSIENAKIIITHPAPPIVLIEWIKKQKEDLMCQGFGGSRNDAS</sequence>
<protein>
    <submittedName>
        <fullName evidence="1">Uncharacterized protein</fullName>
    </submittedName>
</protein>
<dbReference type="Proteomes" id="UP000053555">
    <property type="component" value="Unassembled WGS sequence"/>
</dbReference>
<gene>
    <name evidence="1" type="ORF">glysoja_035372</name>
</gene>